<evidence type="ECO:0000313" key="6">
    <source>
        <dbReference type="EMBL" id="MQX09014.1"/>
    </source>
</evidence>
<dbReference type="Gene3D" id="3.40.190.10">
    <property type="entry name" value="Periplasmic binding protein-like II"/>
    <property type="match status" value="2"/>
</dbReference>
<evidence type="ECO:0000256" key="1">
    <source>
        <dbReference type="ARBA" id="ARBA00009437"/>
    </source>
</evidence>
<dbReference type="RefSeq" id="WP_037393385.1">
    <property type="nucleotide sequence ID" value="NZ_BJNI01000004.1"/>
</dbReference>
<accession>A0A844A771</accession>
<dbReference type="PANTHER" id="PTHR30537:SF79">
    <property type="entry name" value="TRANSCRIPTIONAL REGULATOR-RELATED"/>
    <property type="match status" value="1"/>
</dbReference>
<dbReference type="GO" id="GO:0043565">
    <property type="term" value="F:sequence-specific DNA binding"/>
    <property type="evidence" value="ECO:0007669"/>
    <property type="project" value="TreeGrafter"/>
</dbReference>
<dbReference type="Gene3D" id="1.10.10.10">
    <property type="entry name" value="Winged helix-like DNA-binding domain superfamily/Winged helix DNA-binding domain"/>
    <property type="match status" value="1"/>
</dbReference>
<comment type="similarity">
    <text evidence="1">Belongs to the LysR transcriptional regulatory family.</text>
</comment>
<gene>
    <name evidence="6" type="ORF">GHK48_12120</name>
</gene>
<protein>
    <submittedName>
        <fullName evidence="6">LysR family transcriptional regulator</fullName>
    </submittedName>
</protein>
<keyword evidence="2" id="KW-0805">Transcription regulation</keyword>
<proteinExistence type="inferred from homology"/>
<keyword evidence="4" id="KW-0804">Transcription</keyword>
<feature type="domain" description="HTH lysR-type" evidence="5">
    <location>
        <begin position="11"/>
        <end position="68"/>
    </location>
</feature>
<evidence type="ECO:0000313" key="7">
    <source>
        <dbReference type="Proteomes" id="UP000466694"/>
    </source>
</evidence>
<dbReference type="EMBL" id="WISZ01000098">
    <property type="protein sequence ID" value="MQX09014.1"/>
    <property type="molecule type" value="Genomic_DNA"/>
</dbReference>
<organism evidence="6 7">
    <name type="scientific">Rhizobium fredii</name>
    <name type="common">Sinorhizobium fredii</name>
    <dbReference type="NCBI Taxonomy" id="380"/>
    <lineage>
        <taxon>Bacteria</taxon>
        <taxon>Pseudomonadati</taxon>
        <taxon>Pseudomonadota</taxon>
        <taxon>Alphaproteobacteria</taxon>
        <taxon>Hyphomicrobiales</taxon>
        <taxon>Rhizobiaceae</taxon>
        <taxon>Sinorhizobium/Ensifer group</taxon>
        <taxon>Sinorhizobium</taxon>
    </lineage>
</organism>
<dbReference type="PROSITE" id="PS50931">
    <property type="entry name" value="HTH_LYSR"/>
    <property type="match status" value="1"/>
</dbReference>
<dbReference type="AlphaFoldDB" id="A0A844A771"/>
<dbReference type="InterPro" id="IPR036388">
    <property type="entry name" value="WH-like_DNA-bd_sf"/>
</dbReference>
<evidence type="ECO:0000259" key="5">
    <source>
        <dbReference type="PROSITE" id="PS50931"/>
    </source>
</evidence>
<dbReference type="PANTHER" id="PTHR30537">
    <property type="entry name" value="HTH-TYPE TRANSCRIPTIONAL REGULATOR"/>
    <property type="match status" value="1"/>
</dbReference>
<dbReference type="GO" id="GO:0006351">
    <property type="term" value="P:DNA-templated transcription"/>
    <property type="evidence" value="ECO:0007669"/>
    <property type="project" value="TreeGrafter"/>
</dbReference>
<comment type="caution">
    <text evidence="6">The sequence shown here is derived from an EMBL/GenBank/DDBJ whole genome shotgun (WGS) entry which is preliminary data.</text>
</comment>
<evidence type="ECO:0000256" key="4">
    <source>
        <dbReference type="ARBA" id="ARBA00023163"/>
    </source>
</evidence>
<name>A0A844A771_RHIFR</name>
<reference evidence="6 7" key="1">
    <citation type="journal article" date="2013" name="Genome Biol.">
        <title>Comparative genomics of the core and accessory genomes of 48 Sinorhizobium strains comprising five genospecies.</title>
        <authorList>
            <person name="Sugawara M."/>
            <person name="Epstein B."/>
            <person name="Badgley B.D."/>
            <person name="Unno T."/>
            <person name="Xu L."/>
            <person name="Reese J."/>
            <person name="Gyaneshwar P."/>
            <person name="Denny R."/>
            <person name="Mudge J."/>
            <person name="Bharti A.K."/>
            <person name="Farmer A.D."/>
            <person name="May G.D."/>
            <person name="Woodward J.E."/>
            <person name="Medigue C."/>
            <person name="Vallenet D."/>
            <person name="Lajus A."/>
            <person name="Rouy Z."/>
            <person name="Martinez-Vaz B."/>
            <person name="Tiffin P."/>
            <person name="Young N.D."/>
            <person name="Sadowsky M.J."/>
        </authorList>
    </citation>
    <scope>NUCLEOTIDE SEQUENCE [LARGE SCALE GENOMIC DNA]</scope>
    <source>
        <strain evidence="6 7">USDA205</strain>
    </source>
</reference>
<dbReference type="SUPFAM" id="SSF46785">
    <property type="entry name" value="Winged helix' DNA-binding domain"/>
    <property type="match status" value="1"/>
</dbReference>
<dbReference type="InterPro" id="IPR036390">
    <property type="entry name" value="WH_DNA-bd_sf"/>
</dbReference>
<dbReference type="Pfam" id="PF03466">
    <property type="entry name" value="LysR_substrate"/>
    <property type="match status" value="1"/>
</dbReference>
<dbReference type="Pfam" id="PF00126">
    <property type="entry name" value="HTH_1"/>
    <property type="match status" value="1"/>
</dbReference>
<sequence>MDHSSYWRNLPSLDALRAVLAAERTGSFSRAADDLDITHGAVSRRVAAVEQWAGMPLFERHGRGVRLTTQGQHLVRLLQQGLDTIGSGGAEWRESKLPEAIRVSVLPSFARLCLLPNLAVLEGSPPDLRIDLDLDHRFVPLDEIDVAIRYGRGPWKDGSATALFEERLFPVASPGIAAALGDCFSVDDLMALPLIHDAYPDAWRLWLAEHGCRYHLRPQDRCFPDYDLGLQAAAAGSGVALMREPYGASFLKCGSLARLAGHTVASPLHFWVVTGFGARRRGVQSFIARLLELPRSGRLTLPSMKDSA</sequence>
<dbReference type="InterPro" id="IPR005119">
    <property type="entry name" value="LysR_subst-bd"/>
</dbReference>
<dbReference type="SUPFAM" id="SSF53850">
    <property type="entry name" value="Periplasmic binding protein-like II"/>
    <property type="match status" value="1"/>
</dbReference>
<dbReference type="Proteomes" id="UP000466694">
    <property type="component" value="Unassembled WGS sequence"/>
</dbReference>
<dbReference type="InterPro" id="IPR058163">
    <property type="entry name" value="LysR-type_TF_proteobact-type"/>
</dbReference>
<evidence type="ECO:0000256" key="3">
    <source>
        <dbReference type="ARBA" id="ARBA00023125"/>
    </source>
</evidence>
<evidence type="ECO:0000256" key="2">
    <source>
        <dbReference type="ARBA" id="ARBA00023015"/>
    </source>
</evidence>
<dbReference type="GO" id="GO:0003700">
    <property type="term" value="F:DNA-binding transcription factor activity"/>
    <property type="evidence" value="ECO:0007669"/>
    <property type="project" value="InterPro"/>
</dbReference>
<dbReference type="InterPro" id="IPR000847">
    <property type="entry name" value="LysR_HTH_N"/>
</dbReference>
<keyword evidence="3" id="KW-0238">DNA-binding</keyword>
<dbReference type="GeneID" id="48972872"/>